<evidence type="ECO:0000256" key="1">
    <source>
        <dbReference type="ARBA" id="ARBA00022598"/>
    </source>
</evidence>
<dbReference type="PANTHER" id="PTHR43767">
    <property type="entry name" value="LONG-CHAIN-FATTY-ACID--COA LIGASE"/>
    <property type="match status" value="1"/>
</dbReference>
<name>D7B5B2_NOCDD</name>
<dbReference type="KEGG" id="nda:Ndas_1751"/>
<dbReference type="Gene3D" id="3.30.300.30">
    <property type="match status" value="1"/>
</dbReference>
<evidence type="ECO:0000313" key="4">
    <source>
        <dbReference type="EMBL" id="ADH67179.1"/>
    </source>
</evidence>
<dbReference type="PROSITE" id="PS00455">
    <property type="entry name" value="AMP_BINDING"/>
    <property type="match status" value="1"/>
</dbReference>
<dbReference type="Gene3D" id="3.40.50.12780">
    <property type="entry name" value="N-terminal domain of ligase-like"/>
    <property type="match status" value="1"/>
</dbReference>
<dbReference type="InterPro" id="IPR050237">
    <property type="entry name" value="ATP-dep_AMP-bd_enzyme"/>
</dbReference>
<dbReference type="FunFam" id="2.30.38.10:FF:000003">
    <property type="entry name" value="Vibriobactin-specific 2,3-dihydroxybenzoate-AMP ligase"/>
    <property type="match status" value="1"/>
</dbReference>
<keyword evidence="5" id="KW-1185">Reference proteome</keyword>
<keyword evidence="1 4" id="KW-0436">Ligase</keyword>
<evidence type="ECO:0000259" key="3">
    <source>
        <dbReference type="Pfam" id="PF13193"/>
    </source>
</evidence>
<dbReference type="HOGENOM" id="CLU_000022_59_7_11"/>
<dbReference type="eggNOG" id="COG1021">
    <property type="taxonomic scope" value="Bacteria"/>
</dbReference>
<dbReference type="OrthoDB" id="4363623at2"/>
<dbReference type="AlphaFoldDB" id="D7B5B2"/>
<dbReference type="InterPro" id="IPR025110">
    <property type="entry name" value="AMP-bd_C"/>
</dbReference>
<dbReference type="STRING" id="446468.Ndas_1751"/>
<organism evidence="4 5">
    <name type="scientific">Nocardiopsis dassonvillei (strain ATCC 23218 / DSM 43111 / CIP 107115 / JCM 7437 / KCTC 9190 / NBRC 14626 / NCTC 10488 / NRRL B-5397 / IMRU 509)</name>
    <name type="common">Actinomadura dassonvillei</name>
    <dbReference type="NCBI Taxonomy" id="446468"/>
    <lineage>
        <taxon>Bacteria</taxon>
        <taxon>Bacillati</taxon>
        <taxon>Actinomycetota</taxon>
        <taxon>Actinomycetes</taxon>
        <taxon>Streptosporangiales</taxon>
        <taxon>Nocardiopsidaceae</taxon>
        <taxon>Nocardiopsis</taxon>
    </lineage>
</organism>
<gene>
    <name evidence="4" type="ordered locus">Ndas_1751</name>
</gene>
<dbReference type="SUPFAM" id="SSF56801">
    <property type="entry name" value="Acetyl-CoA synthetase-like"/>
    <property type="match status" value="1"/>
</dbReference>
<dbReference type="GO" id="GO:0016878">
    <property type="term" value="F:acid-thiol ligase activity"/>
    <property type="evidence" value="ECO:0007669"/>
    <property type="project" value="UniProtKB-ARBA"/>
</dbReference>
<dbReference type="InterPro" id="IPR042099">
    <property type="entry name" value="ANL_N_sf"/>
</dbReference>
<dbReference type="Proteomes" id="UP000002219">
    <property type="component" value="Chromosome 1"/>
</dbReference>
<dbReference type="InterPro" id="IPR020845">
    <property type="entry name" value="AMP-binding_CS"/>
</dbReference>
<dbReference type="EMBL" id="CP002040">
    <property type="protein sequence ID" value="ADH67179.1"/>
    <property type="molecule type" value="Genomic_DNA"/>
</dbReference>
<sequence>MLEGCVPWPEEFARRYRREGYWLGRSLAELFDTWCSAHPERTALVCGSRRWTYRELHERVARTAGGLRQRGLGGGDRVLVQLPNTAEFVTALCALLRIGAIPVLALTSHRRAELLELCRVSEAVAHLVPDRHRGHDHREEAARVRADAGGGLDVIVDGDPGAFTRLADVTGPPAPAAATDPGEVALFLLSGGTTGRSKLIPRTHDDYAYNVRITSDNAGLTPDDVYLCVLPASHNYALGCPGVLGALSRGATVVLSDSADAEDAFALVEEEGVTVTALVPSLAALWTEAADLTHRDLSTLRLVQVGGSRASADDVAETELALGCRVQQSFGMGEGILSQSGPDDSFGMRTTTQGRPLSPADEVRVVDEDDRPLPACTTGRLQVRGPYTIRGYYRAEEANAAAFTPDGFLRTGDLARLTSYGHLVVEGRTKDVINRAGDKIAAAEVEDALTALPSVRSCAVVSVPDPLLGEASCAFLVCSGPPPSSEEVSRHLRSLGLAAFKVPDRIENVAELPLTRVGKVDKEWLRRGLEEAADRGTR</sequence>
<dbReference type="InterPro" id="IPR045851">
    <property type="entry name" value="AMP-bd_C_sf"/>
</dbReference>
<evidence type="ECO:0000313" key="5">
    <source>
        <dbReference type="Proteomes" id="UP000002219"/>
    </source>
</evidence>
<dbReference type="InterPro" id="IPR000873">
    <property type="entry name" value="AMP-dep_synth/lig_dom"/>
</dbReference>
<dbReference type="PANTHER" id="PTHR43767:SF1">
    <property type="entry name" value="NONRIBOSOMAL PEPTIDE SYNTHASE PES1 (EUROFUNG)-RELATED"/>
    <property type="match status" value="1"/>
</dbReference>
<accession>D7B5B2</accession>
<dbReference type="Pfam" id="PF13193">
    <property type="entry name" value="AMP-binding_C"/>
    <property type="match status" value="1"/>
</dbReference>
<feature type="domain" description="AMP-binding enzyme C-terminal" evidence="3">
    <location>
        <begin position="444"/>
        <end position="519"/>
    </location>
</feature>
<reference evidence="4 5" key="1">
    <citation type="journal article" date="2010" name="Stand. Genomic Sci.">
        <title>Complete genome sequence of Nocardiopsis dassonvillei type strain (IMRU 509).</title>
        <authorList>
            <person name="Sun H."/>
            <person name="Lapidus A."/>
            <person name="Nolan M."/>
            <person name="Lucas S."/>
            <person name="Del Rio T.G."/>
            <person name="Tice H."/>
            <person name="Cheng J.F."/>
            <person name="Tapia R."/>
            <person name="Han C."/>
            <person name="Goodwin L."/>
            <person name="Pitluck S."/>
            <person name="Pagani I."/>
            <person name="Ivanova N."/>
            <person name="Mavromatis K."/>
            <person name="Mikhailova N."/>
            <person name="Pati A."/>
            <person name="Chen A."/>
            <person name="Palaniappan K."/>
            <person name="Land M."/>
            <person name="Hauser L."/>
            <person name="Chang Y.J."/>
            <person name="Jeffries C.D."/>
            <person name="Djao O.D."/>
            <person name="Rohde M."/>
            <person name="Sikorski J."/>
            <person name="Goker M."/>
            <person name="Woyke T."/>
            <person name="Bristow J."/>
            <person name="Eisen J.A."/>
            <person name="Markowitz V."/>
            <person name="Hugenholtz P."/>
            <person name="Kyrpides N.C."/>
            <person name="Klenk H.P."/>
        </authorList>
    </citation>
    <scope>NUCLEOTIDE SEQUENCE [LARGE SCALE GENOMIC DNA]</scope>
    <source>
        <strain evidence="5">ATCC 23218 / DSM 43111 / CIP 107115 / JCM 7437 / KCTC 9190 / NBRC 14626 / NCTC 10488 / NRRL B-5397 / IMRU 509</strain>
    </source>
</reference>
<dbReference type="RefSeq" id="WP_013152786.1">
    <property type="nucleotide sequence ID" value="NC_014210.1"/>
</dbReference>
<proteinExistence type="predicted"/>
<evidence type="ECO:0000259" key="2">
    <source>
        <dbReference type="Pfam" id="PF00501"/>
    </source>
</evidence>
<protein>
    <submittedName>
        <fullName evidence="4">AMP-dependent synthetase and ligase</fullName>
    </submittedName>
</protein>
<dbReference type="GeneID" id="91484351"/>
<dbReference type="Pfam" id="PF00501">
    <property type="entry name" value="AMP-binding"/>
    <property type="match status" value="1"/>
</dbReference>
<feature type="domain" description="AMP-dependent synthetase/ligase" evidence="2">
    <location>
        <begin position="31"/>
        <end position="393"/>
    </location>
</feature>